<sequence>MSYIQKKSYELSDWYSHYEEKYNDLMYNDVNLGSILQSELINILVNFIKNFYVIYKITQKYSDFEFFCSKNTSKFLHKFSIKHYLLKSLKIDDSLPLDSLNTNIDLKFKNLNLKFKIGTKKINSLRTLTDSISNYLIKPKLKKDSNFFLFSEINTKKFSGLLQKMPDFDETYVIYNRRQPSIWDKESFSLFKNSNAVIENEKTLNRNKKLSLTKEKSKITKIIEKIKKNENFFEKFFTIKTISFWSLFREVFYSLIEKRFLTYYYEIILSQNLLDKYPFSAILLQNEVGPNEKILLQIGKSKKIPIFLMQHGLIFDTPEALMVNKYHGVLGLNTDYQLVWGDIDYQYRKKLGFDPEKIIKIGSPAYDHLFDKKNSKRDYVLLATSGPTTEDIFDLTVESIAKNIETIKGISKIVTGLNQKLIIKIHPSPDEFDPTELIKSIDPNIQVIKTGDISEIIKNCSLMIVIDFSSVILDAYLLKKPIISIPVKNNGYGIPKAFVNNSCMIENLETLENSINNLLKNDNSELIKNAAISGQNYMSNLGNASEQLLRFLSTQGKN</sequence>
<accession>A0A381WB78</accession>
<evidence type="ECO:0000313" key="1">
    <source>
        <dbReference type="EMBL" id="SVA49780.1"/>
    </source>
</evidence>
<name>A0A381WB78_9ZZZZ</name>
<dbReference type="EMBL" id="UINC01011261">
    <property type="protein sequence ID" value="SVA49780.1"/>
    <property type="molecule type" value="Genomic_DNA"/>
</dbReference>
<organism evidence="1">
    <name type="scientific">marine metagenome</name>
    <dbReference type="NCBI Taxonomy" id="408172"/>
    <lineage>
        <taxon>unclassified sequences</taxon>
        <taxon>metagenomes</taxon>
        <taxon>ecological metagenomes</taxon>
    </lineage>
</organism>
<dbReference type="SUPFAM" id="SSF53756">
    <property type="entry name" value="UDP-Glycosyltransferase/glycogen phosphorylase"/>
    <property type="match status" value="1"/>
</dbReference>
<gene>
    <name evidence="1" type="ORF">METZ01_LOCUS102634</name>
</gene>
<dbReference type="AlphaFoldDB" id="A0A381WB78"/>
<dbReference type="InterPro" id="IPR043148">
    <property type="entry name" value="TagF_C"/>
</dbReference>
<dbReference type="Gene3D" id="3.40.50.12580">
    <property type="match status" value="1"/>
</dbReference>
<evidence type="ECO:0008006" key="2">
    <source>
        <dbReference type="Google" id="ProtNLM"/>
    </source>
</evidence>
<proteinExistence type="predicted"/>
<reference evidence="1" key="1">
    <citation type="submission" date="2018-05" db="EMBL/GenBank/DDBJ databases">
        <authorList>
            <person name="Lanie J.A."/>
            <person name="Ng W.-L."/>
            <person name="Kazmierczak K.M."/>
            <person name="Andrzejewski T.M."/>
            <person name="Davidsen T.M."/>
            <person name="Wayne K.J."/>
            <person name="Tettelin H."/>
            <person name="Glass J.I."/>
            <person name="Rusch D."/>
            <person name="Podicherti R."/>
            <person name="Tsui H.-C.T."/>
            <person name="Winkler M.E."/>
        </authorList>
    </citation>
    <scope>NUCLEOTIDE SEQUENCE</scope>
</reference>
<protein>
    <recommendedName>
        <fullName evidence="2">UDP-N-acetylglucosamine 2-epimerase domain-containing protein</fullName>
    </recommendedName>
</protein>